<dbReference type="AlphaFoldDB" id="A0A6J4QY27"/>
<keyword evidence="4 6" id="KW-1133">Transmembrane helix</keyword>
<organism evidence="7">
    <name type="scientific">uncultured Rubrobacteraceae bacterium</name>
    <dbReference type="NCBI Taxonomy" id="349277"/>
    <lineage>
        <taxon>Bacteria</taxon>
        <taxon>Bacillati</taxon>
        <taxon>Actinomycetota</taxon>
        <taxon>Rubrobacteria</taxon>
        <taxon>Rubrobacterales</taxon>
        <taxon>Rubrobacteraceae</taxon>
        <taxon>environmental samples</taxon>
    </lineage>
</organism>
<keyword evidence="3 6" id="KW-0812">Transmembrane</keyword>
<dbReference type="PANTHER" id="PTHR23291:SF50">
    <property type="entry name" value="PROTEIN LIFEGUARD 4"/>
    <property type="match status" value="1"/>
</dbReference>
<feature type="transmembrane region" description="Helical" evidence="6">
    <location>
        <begin position="88"/>
        <end position="115"/>
    </location>
</feature>
<feature type="transmembrane region" description="Helical" evidence="6">
    <location>
        <begin position="121"/>
        <end position="141"/>
    </location>
</feature>
<feature type="transmembrane region" description="Helical" evidence="6">
    <location>
        <begin position="26"/>
        <end position="47"/>
    </location>
</feature>
<gene>
    <name evidence="7" type="ORF">AVDCRST_MAG28-1321</name>
</gene>
<keyword evidence="5 6" id="KW-0472">Membrane</keyword>
<feature type="transmembrane region" description="Helical" evidence="6">
    <location>
        <begin position="176"/>
        <end position="194"/>
    </location>
</feature>
<dbReference type="Pfam" id="PF01027">
    <property type="entry name" value="Bax1-I"/>
    <property type="match status" value="1"/>
</dbReference>
<protein>
    <submittedName>
        <fullName evidence="7">Putative membrane protein</fullName>
    </submittedName>
</protein>
<feature type="transmembrane region" description="Helical" evidence="6">
    <location>
        <begin position="59"/>
        <end position="76"/>
    </location>
</feature>
<evidence type="ECO:0000256" key="1">
    <source>
        <dbReference type="ARBA" id="ARBA00004141"/>
    </source>
</evidence>
<sequence>MDYGYRAQSVAQAAPDARAQFIRNTYTHLALAVLAFLALEYVLLSLPGIQNLAAVMTQGWNWLLVIGLFFVVSLAADRMARSEVSRGVQYAGLALYVVAEAILFVPLLFVAVFMINDPTLLPTAAIITGLLFAGLTTVAFTTKADFSFLRGILVIGGFIALGLIIASILFGFTLGLIFSVVMVGFASIAILYYTSNIIHYYRTDQYVAASVTLFASVALLFYYVLQILISLRNQ</sequence>
<evidence type="ECO:0000313" key="7">
    <source>
        <dbReference type="EMBL" id="CAA9449878.1"/>
    </source>
</evidence>
<comment type="subcellular location">
    <subcellularLocation>
        <location evidence="1">Membrane</location>
        <topology evidence="1">Multi-pass membrane protein</topology>
    </subcellularLocation>
</comment>
<proteinExistence type="inferred from homology"/>
<evidence type="ECO:0000256" key="2">
    <source>
        <dbReference type="ARBA" id="ARBA00010350"/>
    </source>
</evidence>
<dbReference type="InterPro" id="IPR006214">
    <property type="entry name" value="Bax_inhibitor_1-related"/>
</dbReference>
<evidence type="ECO:0000256" key="3">
    <source>
        <dbReference type="ARBA" id="ARBA00022692"/>
    </source>
</evidence>
<accession>A0A6J4QY27</accession>
<name>A0A6J4QY27_9ACTN</name>
<feature type="transmembrane region" description="Helical" evidence="6">
    <location>
        <begin position="206"/>
        <end position="229"/>
    </location>
</feature>
<dbReference type="PANTHER" id="PTHR23291">
    <property type="entry name" value="BAX INHIBITOR-RELATED"/>
    <property type="match status" value="1"/>
</dbReference>
<dbReference type="GO" id="GO:0005886">
    <property type="term" value="C:plasma membrane"/>
    <property type="evidence" value="ECO:0007669"/>
    <property type="project" value="TreeGrafter"/>
</dbReference>
<feature type="transmembrane region" description="Helical" evidence="6">
    <location>
        <begin position="148"/>
        <end position="170"/>
    </location>
</feature>
<dbReference type="EMBL" id="CADCVE010000027">
    <property type="protein sequence ID" value="CAA9449878.1"/>
    <property type="molecule type" value="Genomic_DNA"/>
</dbReference>
<comment type="similarity">
    <text evidence="2 6">Belongs to the BI1 family.</text>
</comment>
<evidence type="ECO:0000256" key="6">
    <source>
        <dbReference type="RuleBase" id="RU004379"/>
    </source>
</evidence>
<evidence type="ECO:0000256" key="4">
    <source>
        <dbReference type="ARBA" id="ARBA00022989"/>
    </source>
</evidence>
<reference evidence="7" key="1">
    <citation type="submission" date="2020-02" db="EMBL/GenBank/DDBJ databases">
        <authorList>
            <person name="Meier V. D."/>
        </authorList>
    </citation>
    <scope>NUCLEOTIDE SEQUENCE</scope>
    <source>
        <strain evidence="7">AVDCRST_MAG28</strain>
    </source>
</reference>
<evidence type="ECO:0000256" key="5">
    <source>
        <dbReference type="ARBA" id="ARBA00023136"/>
    </source>
</evidence>